<proteinExistence type="predicted"/>
<sequence length="86" mass="9468">MDTNDGNDESIIMTPSSDKNGCSLICIEKTQSNIDQNHVHYVAGGPYKGVFINKAHDKINTILTENALSIDFKCYLLNSQSGQHIP</sequence>
<evidence type="ECO:0000313" key="1">
    <source>
        <dbReference type="EMBL" id="OAF65665.1"/>
    </source>
</evidence>
<comment type="caution">
    <text evidence="1">The sequence shown here is derived from an EMBL/GenBank/DDBJ whole genome shotgun (WGS) entry which is preliminary data.</text>
</comment>
<protein>
    <submittedName>
        <fullName evidence="1">Uncharacterized protein</fullName>
    </submittedName>
</protein>
<dbReference type="AlphaFoldDB" id="A0A177AUJ3"/>
<dbReference type="EMBL" id="LWCA01001196">
    <property type="protein sequence ID" value="OAF65665.1"/>
    <property type="molecule type" value="Genomic_DNA"/>
</dbReference>
<accession>A0A177AUJ3</accession>
<evidence type="ECO:0000313" key="2">
    <source>
        <dbReference type="Proteomes" id="UP000078046"/>
    </source>
</evidence>
<gene>
    <name evidence="1" type="ORF">A3Q56_06623</name>
</gene>
<reference evidence="1 2" key="1">
    <citation type="submission" date="2016-04" db="EMBL/GenBank/DDBJ databases">
        <title>The genome of Intoshia linei affirms orthonectids as highly simplified spiralians.</title>
        <authorList>
            <person name="Mikhailov K.V."/>
            <person name="Slusarev G.S."/>
            <person name="Nikitin M.A."/>
            <person name="Logacheva M.D."/>
            <person name="Penin A."/>
            <person name="Aleoshin V."/>
            <person name="Panchin Y.V."/>
        </authorList>
    </citation>
    <scope>NUCLEOTIDE SEQUENCE [LARGE SCALE GENOMIC DNA]</scope>
    <source>
        <strain evidence="1">Intl2013</strain>
        <tissue evidence="1">Whole animal</tissue>
    </source>
</reference>
<dbReference type="Proteomes" id="UP000078046">
    <property type="component" value="Unassembled WGS sequence"/>
</dbReference>
<dbReference type="OrthoDB" id="1577640at2759"/>
<feature type="non-terminal residue" evidence="1">
    <location>
        <position position="86"/>
    </location>
</feature>
<keyword evidence="2" id="KW-1185">Reference proteome</keyword>
<organism evidence="1 2">
    <name type="scientific">Intoshia linei</name>
    <dbReference type="NCBI Taxonomy" id="1819745"/>
    <lineage>
        <taxon>Eukaryota</taxon>
        <taxon>Metazoa</taxon>
        <taxon>Spiralia</taxon>
        <taxon>Lophotrochozoa</taxon>
        <taxon>Mesozoa</taxon>
        <taxon>Orthonectida</taxon>
        <taxon>Rhopaluridae</taxon>
        <taxon>Intoshia</taxon>
    </lineage>
</organism>
<name>A0A177AUJ3_9BILA</name>